<dbReference type="InterPro" id="IPR001764">
    <property type="entry name" value="Glyco_hydro_3_N"/>
</dbReference>
<evidence type="ECO:0000313" key="7">
    <source>
        <dbReference type="Proteomes" id="UP001500467"/>
    </source>
</evidence>
<dbReference type="Pfam" id="PF01915">
    <property type="entry name" value="Glyco_hydro_3_C"/>
    <property type="match status" value="1"/>
</dbReference>
<dbReference type="PANTHER" id="PTHR42715:SF10">
    <property type="entry name" value="BETA-GLUCOSIDASE"/>
    <property type="match status" value="1"/>
</dbReference>
<evidence type="ECO:0000313" key="6">
    <source>
        <dbReference type="EMBL" id="GAA1213961.1"/>
    </source>
</evidence>
<dbReference type="RefSeq" id="WP_253857909.1">
    <property type="nucleotide sequence ID" value="NZ_BAAALM010000015.1"/>
</dbReference>
<dbReference type="Gene3D" id="3.20.20.300">
    <property type="entry name" value="Glycoside hydrolase, family 3, N-terminal domain"/>
    <property type="match status" value="1"/>
</dbReference>
<dbReference type="Proteomes" id="UP001500467">
    <property type="component" value="Unassembled WGS sequence"/>
</dbReference>
<organism evidence="6 7">
    <name type="scientific">Prauserella alba</name>
    <dbReference type="NCBI Taxonomy" id="176898"/>
    <lineage>
        <taxon>Bacteria</taxon>
        <taxon>Bacillati</taxon>
        <taxon>Actinomycetota</taxon>
        <taxon>Actinomycetes</taxon>
        <taxon>Pseudonocardiales</taxon>
        <taxon>Pseudonocardiaceae</taxon>
        <taxon>Prauserella</taxon>
    </lineage>
</organism>
<keyword evidence="7" id="KW-1185">Reference proteome</keyword>
<comment type="caution">
    <text evidence="6">The sequence shown here is derived from an EMBL/GenBank/DDBJ whole genome shotgun (WGS) entry which is preliminary data.</text>
</comment>
<dbReference type="Gene3D" id="2.60.40.10">
    <property type="entry name" value="Immunoglobulins"/>
    <property type="match status" value="1"/>
</dbReference>
<dbReference type="PANTHER" id="PTHR42715">
    <property type="entry name" value="BETA-GLUCOSIDASE"/>
    <property type="match status" value="1"/>
</dbReference>
<sequence>MRPQRRDLRVWPAVALVPLIAAAMLVTGPAAQAVETAGPATDQDSGCPWVGSDAPVEQRIDQLLSRMRLGEKLDLVHGSAAPFQFVGPTYAGMISENPRLCIPQLGLSDGPAGVGNGHTGVTQLPSPMALAASWDTDLASRYGATIAREAQGKGADVVLGPTVDLLRDPRAGRSFETLGEDPHLTGELAAAQVGGIQGQGALAQSKHIAAYNQETLRNLPANDSIVDERTLQEVYLSPVRDVVDAGTASVMCGYNRLNGVHACNNTYLLSQVLKGQFGFDGFVTSDWFATQASHAAANAGMDLQMPGGCHYGPRLRHGINSGAVTTARLDDMVSRILRPMFRFGLFEREDDGSSDDVVTGPEHAAVAREVAEKGMTLLKNDEAVLPFGGDTGSVAVIGEAAGERVIGSGGGSPHVIAPEIVTPFDGIAERAREAGAEVSFDDGSQADEAARAADVAVVVARKWSTESKDNKDIRLSEKDNEMIAKAAAANPNTVVVLNTAGPVEMPWLDEVAGVVAAWYPGQEYGDALASVLYGDSDPGGRLPATFPVSQADLPAAAPERFPGGAYDEGLAVGYRWYDREGIEPLFPFGHGLSYTTFEYSDLQVRGDGGPETTVTARVTNTGSRAGSEVAQLYVTHPEPAGEPPKRLEGFRRVELTPGESARVRFELDERSLAHWDVDGDRWVRGAGSYAVSVGGSSRDLPLTGGITVAEPEEVSKPTPPPPPGAPEGDDPAWTKIGNVARCPVESLYAGMIGAISLFGLPPGEQATRPPRSPSGDG</sequence>
<keyword evidence="4" id="KW-0732">Signal</keyword>
<feature type="chain" id="PRO_5047206140" description="Fibronectin type III-like domain-containing protein" evidence="4">
    <location>
        <begin position="34"/>
        <end position="777"/>
    </location>
</feature>
<dbReference type="SUPFAM" id="SSF51445">
    <property type="entry name" value="(Trans)glycosidases"/>
    <property type="match status" value="1"/>
</dbReference>
<dbReference type="InterPro" id="IPR036881">
    <property type="entry name" value="Glyco_hydro_3_C_sf"/>
</dbReference>
<feature type="domain" description="Fibronectin type III-like" evidence="5">
    <location>
        <begin position="628"/>
        <end position="697"/>
    </location>
</feature>
<name>A0ABP4G505_9PSEU</name>
<feature type="signal peptide" evidence="4">
    <location>
        <begin position="1"/>
        <end position="33"/>
    </location>
</feature>
<dbReference type="SUPFAM" id="SSF52279">
    <property type="entry name" value="Beta-D-glucan exohydrolase, C-terminal domain"/>
    <property type="match status" value="1"/>
</dbReference>
<accession>A0ABP4G505</accession>
<dbReference type="InterPro" id="IPR017853">
    <property type="entry name" value="GH"/>
</dbReference>
<dbReference type="InterPro" id="IPR026891">
    <property type="entry name" value="Fn3-like"/>
</dbReference>
<gene>
    <name evidence="6" type="ORF">GCM10009675_39800</name>
</gene>
<dbReference type="PRINTS" id="PR00133">
    <property type="entry name" value="GLHYDRLASE3"/>
</dbReference>
<dbReference type="EMBL" id="BAAALM010000015">
    <property type="protein sequence ID" value="GAA1213961.1"/>
    <property type="molecule type" value="Genomic_DNA"/>
</dbReference>
<dbReference type="Pfam" id="PF00933">
    <property type="entry name" value="Glyco_hydro_3"/>
    <property type="match status" value="1"/>
</dbReference>
<keyword evidence="2" id="KW-0378">Hydrolase</keyword>
<evidence type="ECO:0000256" key="1">
    <source>
        <dbReference type="ARBA" id="ARBA00005336"/>
    </source>
</evidence>
<comment type="similarity">
    <text evidence="1">Belongs to the glycosyl hydrolase 3 family.</text>
</comment>
<feature type="region of interest" description="Disordered" evidence="3">
    <location>
        <begin position="709"/>
        <end position="734"/>
    </location>
</feature>
<dbReference type="InterPro" id="IPR036962">
    <property type="entry name" value="Glyco_hydro_3_N_sf"/>
</dbReference>
<evidence type="ECO:0000256" key="3">
    <source>
        <dbReference type="SAM" id="MobiDB-lite"/>
    </source>
</evidence>
<evidence type="ECO:0000256" key="2">
    <source>
        <dbReference type="ARBA" id="ARBA00022801"/>
    </source>
</evidence>
<dbReference type="InterPro" id="IPR013783">
    <property type="entry name" value="Ig-like_fold"/>
</dbReference>
<proteinExistence type="inferred from homology"/>
<protein>
    <recommendedName>
        <fullName evidence="5">Fibronectin type III-like domain-containing protein</fullName>
    </recommendedName>
</protein>
<dbReference type="InterPro" id="IPR002772">
    <property type="entry name" value="Glyco_hydro_3_C"/>
</dbReference>
<dbReference type="Gene3D" id="3.40.50.1700">
    <property type="entry name" value="Glycoside hydrolase family 3 C-terminal domain"/>
    <property type="match status" value="1"/>
</dbReference>
<reference evidence="7" key="1">
    <citation type="journal article" date="2019" name="Int. J. Syst. Evol. Microbiol.">
        <title>The Global Catalogue of Microorganisms (GCM) 10K type strain sequencing project: providing services to taxonomists for standard genome sequencing and annotation.</title>
        <authorList>
            <consortium name="The Broad Institute Genomics Platform"/>
            <consortium name="The Broad Institute Genome Sequencing Center for Infectious Disease"/>
            <person name="Wu L."/>
            <person name="Ma J."/>
        </authorList>
    </citation>
    <scope>NUCLEOTIDE SEQUENCE [LARGE SCALE GENOMIC DNA]</scope>
    <source>
        <strain evidence="7">JCM 13022</strain>
    </source>
</reference>
<feature type="region of interest" description="Disordered" evidence="3">
    <location>
        <begin position="758"/>
        <end position="777"/>
    </location>
</feature>
<dbReference type="InterPro" id="IPR050288">
    <property type="entry name" value="Cellulose_deg_GH3"/>
</dbReference>
<evidence type="ECO:0000259" key="5">
    <source>
        <dbReference type="SMART" id="SM01217"/>
    </source>
</evidence>
<evidence type="ECO:0000256" key="4">
    <source>
        <dbReference type="SAM" id="SignalP"/>
    </source>
</evidence>
<dbReference type="SMART" id="SM01217">
    <property type="entry name" value="Fn3_like"/>
    <property type="match status" value="1"/>
</dbReference>
<dbReference type="Pfam" id="PF14310">
    <property type="entry name" value="Fn3-like"/>
    <property type="match status" value="1"/>
</dbReference>